<name>A0ABW3PBN6_9PROT</name>
<sequence length="104" mass="11481">MIFANVLAVIMMTFEGHAPADVKEKPQKVIGDQSSRTGSMQADGMVRVADNSQNESTETLVQKEPVAAKKRIHNNHRVNAKTPRIQLVKAKSAPVDCCFRGYRS</sequence>
<accession>A0ABW3PBN6</accession>
<dbReference type="RefSeq" id="WP_379032761.1">
    <property type="nucleotide sequence ID" value="NZ_JBHTLN010000001.1"/>
</dbReference>
<proteinExistence type="predicted"/>
<evidence type="ECO:0000256" key="1">
    <source>
        <dbReference type="SAM" id="MobiDB-lite"/>
    </source>
</evidence>
<keyword evidence="3" id="KW-1185">Reference proteome</keyword>
<reference evidence="3" key="1">
    <citation type="journal article" date="2019" name="Int. J. Syst. Evol. Microbiol.">
        <title>The Global Catalogue of Microorganisms (GCM) 10K type strain sequencing project: providing services to taxonomists for standard genome sequencing and annotation.</title>
        <authorList>
            <consortium name="The Broad Institute Genomics Platform"/>
            <consortium name="The Broad Institute Genome Sequencing Center for Infectious Disease"/>
            <person name="Wu L."/>
            <person name="Ma J."/>
        </authorList>
    </citation>
    <scope>NUCLEOTIDE SEQUENCE [LARGE SCALE GENOMIC DNA]</scope>
    <source>
        <strain evidence="3">CCUG 58411</strain>
    </source>
</reference>
<gene>
    <name evidence="2" type="ORF">ACFQ2T_07865</name>
</gene>
<feature type="region of interest" description="Disordered" evidence="1">
    <location>
        <begin position="24"/>
        <end position="43"/>
    </location>
</feature>
<evidence type="ECO:0000313" key="2">
    <source>
        <dbReference type="EMBL" id="MFD1122412.1"/>
    </source>
</evidence>
<organism evidence="2 3">
    <name type="scientific">Methylophilus flavus</name>
    <dbReference type="NCBI Taxonomy" id="640084"/>
    <lineage>
        <taxon>Bacteria</taxon>
        <taxon>Pseudomonadati</taxon>
        <taxon>Pseudomonadota</taxon>
        <taxon>Betaproteobacteria</taxon>
        <taxon>Nitrosomonadales</taxon>
        <taxon>Methylophilaceae</taxon>
        <taxon>Methylophilus</taxon>
    </lineage>
</organism>
<dbReference type="EMBL" id="JBHTLN010000001">
    <property type="protein sequence ID" value="MFD1122412.1"/>
    <property type="molecule type" value="Genomic_DNA"/>
</dbReference>
<evidence type="ECO:0000313" key="3">
    <source>
        <dbReference type="Proteomes" id="UP001597206"/>
    </source>
</evidence>
<dbReference type="Proteomes" id="UP001597206">
    <property type="component" value="Unassembled WGS sequence"/>
</dbReference>
<protein>
    <submittedName>
        <fullName evidence="2">Uncharacterized protein</fullName>
    </submittedName>
</protein>
<comment type="caution">
    <text evidence="2">The sequence shown here is derived from an EMBL/GenBank/DDBJ whole genome shotgun (WGS) entry which is preliminary data.</text>
</comment>